<keyword evidence="1" id="KW-0694">RNA-binding</keyword>
<keyword evidence="3" id="KW-1185">Reference proteome</keyword>
<organism evidence="2 3">
    <name type="scientific">Furfurilactobacillus rossiae DSM 15814</name>
    <dbReference type="NCBI Taxonomy" id="1114972"/>
    <lineage>
        <taxon>Bacteria</taxon>
        <taxon>Bacillati</taxon>
        <taxon>Bacillota</taxon>
        <taxon>Bacilli</taxon>
        <taxon>Lactobacillales</taxon>
        <taxon>Lactobacillaceae</taxon>
        <taxon>Furfurilactobacillus</taxon>
    </lineage>
</organism>
<dbReference type="Pfam" id="PF13275">
    <property type="entry name" value="S4_2"/>
    <property type="match status" value="1"/>
</dbReference>
<accession>A0A0R1RPD4</accession>
<comment type="caution">
    <text evidence="2">The sequence shown here is derived from an EMBL/GenBank/DDBJ whole genome shotgun (WGS) entry which is preliminary data.</text>
</comment>
<dbReference type="AlphaFoldDB" id="A0A0R1RPD4"/>
<dbReference type="InterPro" id="IPR014330">
    <property type="entry name" value="RNA-bd_S4-rel_YaaA"/>
</dbReference>
<dbReference type="PATRIC" id="fig|1114972.6.peg.1143"/>
<dbReference type="eggNOG" id="COG2501">
    <property type="taxonomic scope" value="Bacteria"/>
</dbReference>
<dbReference type="InterPro" id="IPR036986">
    <property type="entry name" value="S4_RNA-bd_sf"/>
</dbReference>
<dbReference type="NCBIfam" id="TIGR02988">
    <property type="entry name" value="YaaA_near_RecF"/>
    <property type="match status" value="1"/>
</dbReference>
<evidence type="ECO:0000313" key="2">
    <source>
        <dbReference type="EMBL" id="KRL56836.1"/>
    </source>
</evidence>
<proteinExistence type="predicted"/>
<dbReference type="STRING" id="1114972.FD35_GL001129"/>
<dbReference type="PROSITE" id="PS50889">
    <property type="entry name" value="S4"/>
    <property type="match status" value="1"/>
</dbReference>
<dbReference type="EMBL" id="AZFF01000002">
    <property type="protein sequence ID" value="KRL56836.1"/>
    <property type="molecule type" value="Genomic_DNA"/>
</dbReference>
<dbReference type="Gene3D" id="3.10.290.10">
    <property type="entry name" value="RNA-binding S4 domain"/>
    <property type="match status" value="1"/>
</dbReference>
<dbReference type="GO" id="GO:0003723">
    <property type="term" value="F:RNA binding"/>
    <property type="evidence" value="ECO:0007669"/>
    <property type="project" value="UniProtKB-KW"/>
</dbReference>
<name>A0A0R1RPD4_9LACO</name>
<evidence type="ECO:0000313" key="3">
    <source>
        <dbReference type="Proteomes" id="UP000051999"/>
    </source>
</evidence>
<evidence type="ECO:0000256" key="1">
    <source>
        <dbReference type="PROSITE-ProRule" id="PRU00182"/>
    </source>
</evidence>
<dbReference type="OrthoDB" id="9811532at2"/>
<dbReference type="RefSeq" id="WP_017262427.1">
    <property type="nucleotide sequence ID" value="NZ_AUAW01000004.1"/>
</dbReference>
<dbReference type="Proteomes" id="UP000051999">
    <property type="component" value="Unassembled WGS sequence"/>
</dbReference>
<protein>
    <submittedName>
        <fullName evidence="2">Uncharacterized protein</fullName>
    </submittedName>
</protein>
<reference evidence="2 3" key="1">
    <citation type="journal article" date="2015" name="Genome Announc.">
        <title>Expanding the biotechnology potential of lactobacilli through comparative genomics of 213 strains and associated genera.</title>
        <authorList>
            <person name="Sun Z."/>
            <person name="Harris H.M."/>
            <person name="McCann A."/>
            <person name="Guo C."/>
            <person name="Argimon S."/>
            <person name="Zhang W."/>
            <person name="Yang X."/>
            <person name="Jeffery I.B."/>
            <person name="Cooney J.C."/>
            <person name="Kagawa T.F."/>
            <person name="Liu W."/>
            <person name="Song Y."/>
            <person name="Salvetti E."/>
            <person name="Wrobel A."/>
            <person name="Rasinkangas P."/>
            <person name="Parkhill J."/>
            <person name="Rea M.C."/>
            <person name="O'Sullivan O."/>
            <person name="Ritari J."/>
            <person name="Douillard F.P."/>
            <person name="Paul Ross R."/>
            <person name="Yang R."/>
            <person name="Briner A.E."/>
            <person name="Felis G.E."/>
            <person name="de Vos W.M."/>
            <person name="Barrangou R."/>
            <person name="Klaenhammer T.R."/>
            <person name="Caufield P.W."/>
            <person name="Cui Y."/>
            <person name="Zhang H."/>
            <person name="O'Toole P.W."/>
        </authorList>
    </citation>
    <scope>NUCLEOTIDE SEQUENCE [LARGE SCALE GENOMIC DNA]</scope>
    <source>
        <strain evidence="2 3">DSM 15814</strain>
    </source>
</reference>
<sequence length="86" mass="9663">MVLIVKKEVLIKTAFITLGQLLKEESVVDSGGQAKWYLREHSVSVNNEPDDRRGRKLYPGDSVDVPDVGLFFIRQNQSADTTEKDA</sequence>
<dbReference type="SUPFAM" id="SSF55174">
    <property type="entry name" value="Alpha-L RNA-binding motif"/>
    <property type="match status" value="1"/>
</dbReference>
<gene>
    <name evidence="2" type="ORF">FD35_GL001129</name>
</gene>